<evidence type="ECO:0000259" key="4">
    <source>
        <dbReference type="PROSITE" id="PS50995"/>
    </source>
</evidence>
<reference evidence="5 6" key="1">
    <citation type="journal article" date="2020" name="Int. J. Syst. Evol. Microbiol.">
        <title>Reclassification of Streptomyces castelarensis and Streptomyces sporoclivatus as later heterotypic synonyms of Streptomyces antimycoticus.</title>
        <authorList>
            <person name="Komaki H."/>
            <person name="Tamura T."/>
        </authorList>
    </citation>
    <scope>NUCLEOTIDE SEQUENCE [LARGE SCALE GENOMIC DNA]</scope>
    <source>
        <strain evidence="5 6">NBRC 13459</strain>
    </source>
</reference>
<organism evidence="5 6">
    <name type="scientific">Streptomyces violaceusniger</name>
    <dbReference type="NCBI Taxonomy" id="68280"/>
    <lineage>
        <taxon>Bacteria</taxon>
        <taxon>Bacillati</taxon>
        <taxon>Actinomycetota</taxon>
        <taxon>Actinomycetes</taxon>
        <taxon>Kitasatosporales</taxon>
        <taxon>Streptomycetaceae</taxon>
        <taxon>Streptomyces</taxon>
        <taxon>Streptomyces violaceusniger group</taxon>
    </lineage>
</organism>
<evidence type="ECO:0000256" key="2">
    <source>
        <dbReference type="ARBA" id="ARBA00023125"/>
    </source>
</evidence>
<dbReference type="PRINTS" id="PR00598">
    <property type="entry name" value="HTHMARR"/>
</dbReference>
<feature type="domain" description="HTH marR-type" evidence="4">
    <location>
        <begin position="40"/>
        <end position="172"/>
    </location>
</feature>
<gene>
    <name evidence="5" type="ORF">SVIO_021670</name>
</gene>
<dbReference type="Proteomes" id="UP000301309">
    <property type="component" value="Unassembled WGS sequence"/>
</dbReference>
<dbReference type="InterPro" id="IPR036388">
    <property type="entry name" value="WH-like_DNA-bd_sf"/>
</dbReference>
<protein>
    <recommendedName>
        <fullName evidence="4">HTH marR-type domain-containing protein</fullName>
    </recommendedName>
</protein>
<evidence type="ECO:0000256" key="1">
    <source>
        <dbReference type="ARBA" id="ARBA00023015"/>
    </source>
</evidence>
<dbReference type="SMART" id="SM00347">
    <property type="entry name" value="HTH_MARR"/>
    <property type="match status" value="1"/>
</dbReference>
<keyword evidence="3" id="KW-0804">Transcription</keyword>
<dbReference type="Pfam" id="PF01047">
    <property type="entry name" value="MarR"/>
    <property type="match status" value="1"/>
</dbReference>
<keyword evidence="2" id="KW-0238">DNA-binding</keyword>
<dbReference type="PANTHER" id="PTHR42756">
    <property type="entry name" value="TRANSCRIPTIONAL REGULATOR, MARR"/>
    <property type="match status" value="1"/>
</dbReference>
<dbReference type="PANTHER" id="PTHR42756:SF1">
    <property type="entry name" value="TRANSCRIPTIONAL REPRESSOR OF EMRAB OPERON"/>
    <property type="match status" value="1"/>
</dbReference>
<dbReference type="AlphaFoldDB" id="A0A4D4KTN9"/>
<dbReference type="InterPro" id="IPR036390">
    <property type="entry name" value="WH_DNA-bd_sf"/>
</dbReference>
<sequence>MTTELPHTAATEAEHIDATEVEHIDATEAEPTGAAEAGYGGHVSQTLARVSRLHRLAGGRLLRPTGLCSGQEFLMMTLWDAGPVRQSELARALDLDPSTVTLMLRRLEQGGHVTRARDPRDRRVMLVRASEQSYALRPKVAETWARLEEHILDGLDAEEREAFARILMKVEKNLAAAEATEEVTEEGEEGPERS</sequence>
<accession>A0A4D4KTN9</accession>
<evidence type="ECO:0000313" key="5">
    <source>
        <dbReference type="EMBL" id="GDY51544.1"/>
    </source>
</evidence>
<evidence type="ECO:0000313" key="6">
    <source>
        <dbReference type="Proteomes" id="UP000301309"/>
    </source>
</evidence>
<dbReference type="InterPro" id="IPR000835">
    <property type="entry name" value="HTH_MarR-typ"/>
</dbReference>
<dbReference type="SUPFAM" id="SSF46785">
    <property type="entry name" value="Winged helix' DNA-binding domain"/>
    <property type="match status" value="1"/>
</dbReference>
<proteinExistence type="predicted"/>
<keyword evidence="6" id="KW-1185">Reference proteome</keyword>
<comment type="caution">
    <text evidence="5">The sequence shown here is derived from an EMBL/GenBank/DDBJ whole genome shotgun (WGS) entry which is preliminary data.</text>
</comment>
<dbReference type="GO" id="GO:0003677">
    <property type="term" value="F:DNA binding"/>
    <property type="evidence" value="ECO:0007669"/>
    <property type="project" value="UniProtKB-KW"/>
</dbReference>
<evidence type="ECO:0000256" key="3">
    <source>
        <dbReference type="ARBA" id="ARBA00023163"/>
    </source>
</evidence>
<dbReference type="RefSeq" id="WP_137976837.1">
    <property type="nucleotide sequence ID" value="NZ_BAAASO010000005.1"/>
</dbReference>
<dbReference type="PROSITE" id="PS50995">
    <property type="entry name" value="HTH_MARR_2"/>
    <property type="match status" value="1"/>
</dbReference>
<dbReference type="OrthoDB" id="3176111at2"/>
<dbReference type="EMBL" id="BJHW01000001">
    <property type="protein sequence ID" value="GDY51544.1"/>
    <property type="molecule type" value="Genomic_DNA"/>
</dbReference>
<dbReference type="GO" id="GO:0003700">
    <property type="term" value="F:DNA-binding transcription factor activity"/>
    <property type="evidence" value="ECO:0007669"/>
    <property type="project" value="InterPro"/>
</dbReference>
<keyword evidence="1" id="KW-0805">Transcription regulation</keyword>
<dbReference type="Gene3D" id="1.10.10.10">
    <property type="entry name" value="Winged helix-like DNA-binding domain superfamily/Winged helix DNA-binding domain"/>
    <property type="match status" value="1"/>
</dbReference>
<name>A0A4D4KTN9_STRVO</name>